<comment type="function">
    <text evidence="2">Exopeptidase that catalyzes the hydrolytic cleavage of multi-L-arginyl-poly-L-aspartic acid (cyanophycin; a water-insoluble reserve polymer) into aspartate-arginine dipeptides.</text>
</comment>
<dbReference type="GO" id="GO:0008236">
    <property type="term" value="F:serine-type peptidase activity"/>
    <property type="evidence" value="ECO:0007669"/>
    <property type="project" value="UniProtKB-KW"/>
</dbReference>
<evidence type="ECO:0000256" key="5">
    <source>
        <dbReference type="ARBA" id="ARBA00015719"/>
    </source>
</evidence>
<sequence>MNLERLGSITSELSTSLLKSIVVPQRSLRAWFARHRSSNPRNKNARPDGRPERELDVSTAEFPAGPVILMGGTPVPDEAVVAAVHLSGGRSARLAVVPAAAGGDAAEAAAVAARAFTRFGMKHVEPVLLDSREKAADPEWVARLREYDAIVLCGDSPARGLHVLQATAAAAALRDHVKAGRLLVGIDAGAAILGSRLFPHEAEDGITVGLGIVPALLIDPGFSGAQRFSRLVRAMSAPEAAAMMGVGLDAQTGVLIADGEAKVLGEARVTVLDPWERGTPSEDRPGGLKVHLLTDGYRLDFRTRRAFPPERPEPNGK</sequence>
<dbReference type="InterPro" id="IPR029062">
    <property type="entry name" value="Class_I_gatase-like"/>
</dbReference>
<evidence type="ECO:0000256" key="1">
    <source>
        <dbReference type="ARBA" id="ARBA00001092"/>
    </source>
</evidence>
<dbReference type="InterPro" id="IPR011811">
    <property type="entry name" value="Peptidase_S51_cyanophycinase"/>
</dbReference>
<dbReference type="GO" id="GO:0008241">
    <property type="term" value="F:peptidyl-dipeptidase activity"/>
    <property type="evidence" value="ECO:0007669"/>
    <property type="project" value="UniProtKB-EC"/>
</dbReference>
<keyword evidence="8" id="KW-0720">Serine protease</keyword>
<proteinExistence type="inferred from homology"/>
<keyword evidence="7" id="KW-0378">Hydrolase</keyword>
<name>A0A953LIF9_SYMTR</name>
<keyword evidence="6" id="KW-0645">Protease</keyword>
<dbReference type="GO" id="GO:0006508">
    <property type="term" value="P:proteolysis"/>
    <property type="evidence" value="ECO:0007669"/>
    <property type="project" value="UniProtKB-KW"/>
</dbReference>
<dbReference type="InterPro" id="IPR005320">
    <property type="entry name" value="Peptidase_S51"/>
</dbReference>
<dbReference type="EC" id="3.4.15.6" evidence="4"/>
<feature type="region of interest" description="Disordered" evidence="9">
    <location>
        <begin position="34"/>
        <end position="55"/>
    </location>
</feature>
<evidence type="ECO:0000313" key="11">
    <source>
        <dbReference type="Proteomes" id="UP000732377"/>
    </source>
</evidence>
<comment type="catalytic activity">
    <reaction evidence="1">
        <text>[L-4-(L-arginin-2-N-yl)aspartate](n) + H2O = [L-4-(L-arginin-2-N-yl)aspartate](n-1) + L-4-(L-arginin-2-N-yl)aspartate</text>
        <dbReference type="Rhea" id="RHEA:12845"/>
        <dbReference type="Rhea" id="RHEA-COMP:13728"/>
        <dbReference type="Rhea" id="RHEA-COMP:13734"/>
        <dbReference type="ChEBI" id="CHEBI:15377"/>
        <dbReference type="ChEBI" id="CHEBI:137986"/>
        <dbReference type="ChEBI" id="CHEBI:137991"/>
        <dbReference type="EC" id="3.4.15.6"/>
    </reaction>
</comment>
<evidence type="ECO:0000256" key="9">
    <source>
        <dbReference type="SAM" id="MobiDB-lite"/>
    </source>
</evidence>
<dbReference type="AlphaFoldDB" id="A0A953LIF9"/>
<dbReference type="CDD" id="cd03145">
    <property type="entry name" value="GAT1_cyanophycinase"/>
    <property type="match status" value="1"/>
</dbReference>
<evidence type="ECO:0000256" key="8">
    <source>
        <dbReference type="ARBA" id="ARBA00022825"/>
    </source>
</evidence>
<gene>
    <name evidence="10" type="ORF">CWE10_00415</name>
</gene>
<evidence type="ECO:0000256" key="2">
    <source>
        <dbReference type="ARBA" id="ARBA00002039"/>
    </source>
</evidence>
<accession>A0A953LIF9</accession>
<protein>
    <recommendedName>
        <fullName evidence="5">Cyanophycinase</fullName>
        <ecNumber evidence="4">3.4.15.6</ecNumber>
    </recommendedName>
</protein>
<reference evidence="10" key="1">
    <citation type="submission" date="2017-11" db="EMBL/GenBank/DDBJ databases">
        <title>Three new genomes from thermophilic consortium.</title>
        <authorList>
            <person name="Quaggio R."/>
            <person name="Amgarten D."/>
            <person name="Setubal J.C."/>
        </authorList>
    </citation>
    <scope>NUCLEOTIDE SEQUENCE</scope>
    <source>
        <strain evidence="10">ZCTH01-B2</strain>
    </source>
</reference>
<dbReference type="Gene3D" id="3.40.50.880">
    <property type="match status" value="1"/>
</dbReference>
<organism evidence="10 11">
    <name type="scientific">Symbiobacterium thermophilum</name>
    <dbReference type="NCBI Taxonomy" id="2734"/>
    <lineage>
        <taxon>Bacteria</taxon>
        <taxon>Bacillati</taxon>
        <taxon>Bacillota</taxon>
        <taxon>Clostridia</taxon>
        <taxon>Eubacteriales</taxon>
        <taxon>Symbiobacteriaceae</taxon>
        <taxon>Symbiobacterium</taxon>
    </lineage>
</organism>
<dbReference type="Proteomes" id="UP000732377">
    <property type="component" value="Unassembled WGS sequence"/>
</dbReference>
<dbReference type="SUPFAM" id="SSF52317">
    <property type="entry name" value="Class I glutamine amidotransferase-like"/>
    <property type="match status" value="1"/>
</dbReference>
<comment type="similarity">
    <text evidence="3">Belongs to the peptidase S51 family.</text>
</comment>
<feature type="compositionally biased region" description="Basic and acidic residues" evidence="9">
    <location>
        <begin position="45"/>
        <end position="55"/>
    </location>
</feature>
<dbReference type="RefSeq" id="WP_273377424.1">
    <property type="nucleotide sequence ID" value="NZ_PIUK01000001.1"/>
</dbReference>
<comment type="caution">
    <text evidence="10">The sequence shown here is derived from an EMBL/GenBank/DDBJ whole genome shotgun (WGS) entry which is preliminary data.</text>
</comment>
<dbReference type="Pfam" id="PF03575">
    <property type="entry name" value="Peptidase_S51"/>
    <property type="match status" value="1"/>
</dbReference>
<evidence type="ECO:0000256" key="3">
    <source>
        <dbReference type="ARBA" id="ARBA00006534"/>
    </source>
</evidence>
<dbReference type="PANTHER" id="PTHR36175:SF1">
    <property type="entry name" value="CYANOPHYCINASE"/>
    <property type="match status" value="1"/>
</dbReference>
<evidence type="ECO:0000313" key="10">
    <source>
        <dbReference type="EMBL" id="MBY6274672.1"/>
    </source>
</evidence>
<dbReference type="PIRSF" id="PIRSF032067">
    <property type="entry name" value="Cyanophycinase"/>
    <property type="match status" value="1"/>
</dbReference>
<evidence type="ECO:0000256" key="6">
    <source>
        <dbReference type="ARBA" id="ARBA00022670"/>
    </source>
</evidence>
<dbReference type="EMBL" id="PIUK01000001">
    <property type="protein sequence ID" value="MBY6274672.1"/>
    <property type="molecule type" value="Genomic_DNA"/>
</dbReference>
<evidence type="ECO:0000256" key="7">
    <source>
        <dbReference type="ARBA" id="ARBA00022801"/>
    </source>
</evidence>
<evidence type="ECO:0000256" key="4">
    <source>
        <dbReference type="ARBA" id="ARBA00013115"/>
    </source>
</evidence>
<dbReference type="PANTHER" id="PTHR36175">
    <property type="entry name" value="CYANOPHYCINASE"/>
    <property type="match status" value="1"/>
</dbReference>